<dbReference type="InterPro" id="IPR002557">
    <property type="entry name" value="Chitin-bd_dom"/>
</dbReference>
<organism evidence="3 4">
    <name type="scientific">Botryobasidium botryosum (strain FD-172 SS1)</name>
    <dbReference type="NCBI Taxonomy" id="930990"/>
    <lineage>
        <taxon>Eukaryota</taxon>
        <taxon>Fungi</taxon>
        <taxon>Dikarya</taxon>
        <taxon>Basidiomycota</taxon>
        <taxon>Agaricomycotina</taxon>
        <taxon>Agaricomycetes</taxon>
        <taxon>Cantharellales</taxon>
        <taxon>Botryobasidiaceae</taxon>
        <taxon>Botryobasidium</taxon>
    </lineage>
</organism>
<sequence>MKFATAFALLAFAATSVVALGTVQCPPTGHIYIADPEDCHYFHVCTDGQELDYIKGCKPHGDVFDYDLNPWGCVPPDESDCKREPLTD</sequence>
<dbReference type="Gene3D" id="2.170.140.10">
    <property type="entry name" value="Chitin binding domain"/>
    <property type="match status" value="1"/>
</dbReference>
<evidence type="ECO:0000259" key="2">
    <source>
        <dbReference type="PROSITE" id="PS50940"/>
    </source>
</evidence>
<dbReference type="InterPro" id="IPR036508">
    <property type="entry name" value="Chitin-bd_dom_sf"/>
</dbReference>
<dbReference type="Pfam" id="PF01607">
    <property type="entry name" value="CBM_14"/>
    <property type="match status" value="1"/>
</dbReference>
<protein>
    <recommendedName>
        <fullName evidence="2">Chitin-binding type-2 domain-containing protein</fullName>
    </recommendedName>
</protein>
<accession>A0A067MBK1</accession>
<dbReference type="PROSITE" id="PS50940">
    <property type="entry name" value="CHIT_BIND_II"/>
    <property type="match status" value="1"/>
</dbReference>
<dbReference type="AlphaFoldDB" id="A0A067MBK1"/>
<evidence type="ECO:0000313" key="4">
    <source>
        <dbReference type="Proteomes" id="UP000027195"/>
    </source>
</evidence>
<dbReference type="InParanoid" id="A0A067MBK1"/>
<keyword evidence="4" id="KW-1185">Reference proteome</keyword>
<dbReference type="Proteomes" id="UP000027195">
    <property type="component" value="Unassembled WGS sequence"/>
</dbReference>
<evidence type="ECO:0000313" key="3">
    <source>
        <dbReference type="EMBL" id="KDQ08966.1"/>
    </source>
</evidence>
<dbReference type="GO" id="GO:0005576">
    <property type="term" value="C:extracellular region"/>
    <property type="evidence" value="ECO:0007669"/>
    <property type="project" value="InterPro"/>
</dbReference>
<keyword evidence="1" id="KW-0732">Signal</keyword>
<feature type="chain" id="PRO_5001645431" description="Chitin-binding type-2 domain-containing protein" evidence="1">
    <location>
        <begin position="20"/>
        <end position="88"/>
    </location>
</feature>
<evidence type="ECO:0000256" key="1">
    <source>
        <dbReference type="SAM" id="SignalP"/>
    </source>
</evidence>
<dbReference type="HOGENOM" id="CLU_2468756_0_0_1"/>
<dbReference type="EMBL" id="KL198084">
    <property type="protein sequence ID" value="KDQ08966.1"/>
    <property type="molecule type" value="Genomic_DNA"/>
</dbReference>
<dbReference type="SUPFAM" id="SSF57625">
    <property type="entry name" value="Invertebrate chitin-binding proteins"/>
    <property type="match status" value="1"/>
</dbReference>
<gene>
    <name evidence="3" type="ORF">BOTBODRAFT_37488</name>
</gene>
<name>A0A067MBK1_BOTB1</name>
<reference evidence="4" key="1">
    <citation type="journal article" date="2014" name="Proc. Natl. Acad. Sci. U.S.A.">
        <title>Extensive sampling of basidiomycete genomes demonstrates inadequacy of the white-rot/brown-rot paradigm for wood decay fungi.</title>
        <authorList>
            <person name="Riley R."/>
            <person name="Salamov A.A."/>
            <person name="Brown D.W."/>
            <person name="Nagy L.G."/>
            <person name="Floudas D."/>
            <person name="Held B.W."/>
            <person name="Levasseur A."/>
            <person name="Lombard V."/>
            <person name="Morin E."/>
            <person name="Otillar R."/>
            <person name="Lindquist E.A."/>
            <person name="Sun H."/>
            <person name="LaButti K.M."/>
            <person name="Schmutz J."/>
            <person name="Jabbour D."/>
            <person name="Luo H."/>
            <person name="Baker S.E."/>
            <person name="Pisabarro A.G."/>
            <person name="Walton J.D."/>
            <person name="Blanchette R.A."/>
            <person name="Henrissat B."/>
            <person name="Martin F."/>
            <person name="Cullen D."/>
            <person name="Hibbett D.S."/>
            <person name="Grigoriev I.V."/>
        </authorList>
    </citation>
    <scope>NUCLEOTIDE SEQUENCE [LARGE SCALE GENOMIC DNA]</scope>
    <source>
        <strain evidence="4">FD-172 SS1</strain>
    </source>
</reference>
<feature type="domain" description="Chitin-binding type-2" evidence="2">
    <location>
        <begin position="22"/>
        <end position="83"/>
    </location>
</feature>
<dbReference type="GO" id="GO:0008061">
    <property type="term" value="F:chitin binding"/>
    <property type="evidence" value="ECO:0007669"/>
    <property type="project" value="InterPro"/>
</dbReference>
<proteinExistence type="predicted"/>
<feature type="signal peptide" evidence="1">
    <location>
        <begin position="1"/>
        <end position="19"/>
    </location>
</feature>